<reference evidence="10 11" key="1">
    <citation type="submission" date="2022-03" db="EMBL/GenBank/DDBJ databases">
        <title>Ignatzschineria rhizosphaerae HR5S32.</title>
        <authorList>
            <person name="Sun J.Q."/>
            <person name="Feng J.Y."/>
        </authorList>
    </citation>
    <scope>NUCLEOTIDE SEQUENCE [LARGE SCALE GENOMIC DNA]</scope>
    <source>
        <strain evidence="10 11">HR5S32</strain>
    </source>
</reference>
<evidence type="ECO:0000256" key="3">
    <source>
        <dbReference type="ARBA" id="ARBA00022598"/>
    </source>
</evidence>
<dbReference type="EMBL" id="CP093379">
    <property type="protein sequence ID" value="UNM95032.1"/>
    <property type="molecule type" value="Genomic_DNA"/>
</dbReference>
<evidence type="ECO:0000256" key="5">
    <source>
        <dbReference type="ARBA" id="ARBA00022741"/>
    </source>
</evidence>
<dbReference type="Gene3D" id="1.20.59.20">
    <property type="match status" value="1"/>
</dbReference>
<name>A0ABY3X1Z7_9GAMM</name>
<keyword evidence="5" id="KW-0547">Nucleotide-binding</keyword>
<dbReference type="RefSeq" id="WP_242146881.1">
    <property type="nucleotide sequence ID" value="NZ_CP093379.1"/>
</dbReference>
<dbReference type="InterPro" id="IPR012094">
    <property type="entry name" value="tRNA_Ile_lys_synt"/>
</dbReference>
<comment type="subcellular location">
    <subcellularLocation>
        <location evidence="1 8">Cytoplasm</location>
    </subcellularLocation>
</comment>
<evidence type="ECO:0000256" key="1">
    <source>
        <dbReference type="ARBA" id="ARBA00004496"/>
    </source>
</evidence>
<accession>A0ABY3X1Z7</accession>
<keyword evidence="2 8" id="KW-0963">Cytoplasm</keyword>
<dbReference type="SUPFAM" id="SSF82829">
    <property type="entry name" value="MesJ substrate recognition domain-like"/>
    <property type="match status" value="1"/>
</dbReference>
<keyword evidence="11" id="KW-1185">Reference proteome</keyword>
<dbReference type="Gene3D" id="3.40.50.620">
    <property type="entry name" value="HUPs"/>
    <property type="match status" value="1"/>
</dbReference>
<organism evidence="10 11">
    <name type="scientific">Ignatzschineria rhizosphaerae</name>
    <dbReference type="NCBI Taxonomy" id="2923279"/>
    <lineage>
        <taxon>Bacteria</taxon>
        <taxon>Pseudomonadati</taxon>
        <taxon>Pseudomonadota</taxon>
        <taxon>Gammaproteobacteria</taxon>
        <taxon>Cardiobacteriales</taxon>
        <taxon>Ignatzschineriaceae</taxon>
        <taxon>Ignatzschineria</taxon>
    </lineage>
</organism>
<dbReference type="SUPFAM" id="SSF56037">
    <property type="entry name" value="PheT/TilS domain"/>
    <property type="match status" value="1"/>
</dbReference>
<dbReference type="PANTHER" id="PTHR43033">
    <property type="entry name" value="TRNA(ILE)-LYSIDINE SYNTHASE-RELATED"/>
    <property type="match status" value="1"/>
</dbReference>
<evidence type="ECO:0000313" key="11">
    <source>
        <dbReference type="Proteomes" id="UP000829542"/>
    </source>
</evidence>
<dbReference type="InterPro" id="IPR012796">
    <property type="entry name" value="Lysidine-tRNA-synth_C"/>
</dbReference>
<evidence type="ECO:0000313" key="10">
    <source>
        <dbReference type="EMBL" id="UNM95032.1"/>
    </source>
</evidence>
<evidence type="ECO:0000256" key="6">
    <source>
        <dbReference type="ARBA" id="ARBA00022840"/>
    </source>
</evidence>
<sequence>MLPNWYFEIFNRYKEQLQRKNALYLALSAGVDSNTLLHWLSIFKDELPPIYTIHVNHNWHGDYSHLWANFAKKRAEYYGFTHFHYEVYFKDHDPKGLEAAGREARYLKFGETMQENSLLCVGHHRSDQAETLMQRLLRSSGVRGLGAMRDFNKVEFGPHTIELFRPFLSISKKSLYETATKLSLPWLEDYTNHEADDMERNIIRNNLFKTMEDEFPKYEAAFYQVTQFMQEADDLLQDIAAEDLTKIGAQNPFSPKNSTLLINLPALQKLSYLRQKNALQAWIRPHNLIFTQKQLSEFFRVFVEQVPTHQSFFKLENFGIFYFQDHLYLRPLVEDSITPTLQFTKATNAPSQAFWDQKNLALIKREGGERFHPINRDKSQLLRKLLQEQNLPQWERDNCWLLIDLDTKEILWINHLGFSKLLMPYIKEEGVTPSLALFITDVPAI</sequence>
<dbReference type="SUPFAM" id="SSF52402">
    <property type="entry name" value="Adenine nucleotide alpha hydrolases-like"/>
    <property type="match status" value="1"/>
</dbReference>
<dbReference type="GO" id="GO:0032267">
    <property type="term" value="F:tRNA(Ile)-lysidine synthase activity"/>
    <property type="evidence" value="ECO:0007669"/>
    <property type="project" value="UniProtKB-EC"/>
</dbReference>
<comment type="caution">
    <text evidence="8">Lacks conserved residue(s) required for the propagation of feature annotation.</text>
</comment>
<dbReference type="EC" id="6.3.4.19" evidence="8"/>
<dbReference type="InterPro" id="IPR011063">
    <property type="entry name" value="TilS/TtcA_N"/>
</dbReference>
<dbReference type="NCBIfam" id="TIGR02433">
    <property type="entry name" value="lysidine_TilS_C"/>
    <property type="match status" value="1"/>
</dbReference>
<gene>
    <name evidence="8 10" type="primary">tilS</name>
    <name evidence="10" type="ORF">MMG00_07215</name>
</gene>
<protein>
    <recommendedName>
        <fullName evidence="8">tRNA(Ile)-lysidine synthase</fullName>
        <ecNumber evidence="8">6.3.4.19</ecNumber>
    </recommendedName>
    <alternativeName>
        <fullName evidence="8">tRNA(Ile)-2-lysyl-cytidine synthase</fullName>
    </alternativeName>
    <alternativeName>
        <fullName evidence="8">tRNA(Ile)-lysidine synthetase</fullName>
    </alternativeName>
</protein>
<keyword evidence="3 8" id="KW-0436">Ligase</keyword>
<evidence type="ECO:0000256" key="2">
    <source>
        <dbReference type="ARBA" id="ARBA00022490"/>
    </source>
</evidence>
<dbReference type="PANTHER" id="PTHR43033:SF1">
    <property type="entry name" value="TRNA(ILE)-LYSIDINE SYNTHASE-RELATED"/>
    <property type="match status" value="1"/>
</dbReference>
<dbReference type="InterPro" id="IPR014729">
    <property type="entry name" value="Rossmann-like_a/b/a_fold"/>
</dbReference>
<evidence type="ECO:0000256" key="8">
    <source>
        <dbReference type="HAMAP-Rule" id="MF_01161"/>
    </source>
</evidence>
<comment type="catalytic activity">
    <reaction evidence="7 8">
        <text>cytidine(34) in tRNA(Ile2) + L-lysine + ATP = lysidine(34) in tRNA(Ile2) + AMP + diphosphate + H(+)</text>
        <dbReference type="Rhea" id="RHEA:43744"/>
        <dbReference type="Rhea" id="RHEA-COMP:10625"/>
        <dbReference type="Rhea" id="RHEA-COMP:10670"/>
        <dbReference type="ChEBI" id="CHEBI:15378"/>
        <dbReference type="ChEBI" id="CHEBI:30616"/>
        <dbReference type="ChEBI" id="CHEBI:32551"/>
        <dbReference type="ChEBI" id="CHEBI:33019"/>
        <dbReference type="ChEBI" id="CHEBI:82748"/>
        <dbReference type="ChEBI" id="CHEBI:83665"/>
        <dbReference type="ChEBI" id="CHEBI:456215"/>
        <dbReference type="EC" id="6.3.4.19"/>
    </reaction>
</comment>
<dbReference type="Pfam" id="PF01171">
    <property type="entry name" value="ATP_bind_3"/>
    <property type="match status" value="1"/>
</dbReference>
<dbReference type="CDD" id="cd01992">
    <property type="entry name" value="TilS_N"/>
    <property type="match status" value="1"/>
</dbReference>
<evidence type="ECO:0000259" key="9">
    <source>
        <dbReference type="SMART" id="SM00977"/>
    </source>
</evidence>
<dbReference type="Proteomes" id="UP000829542">
    <property type="component" value="Chromosome"/>
</dbReference>
<keyword evidence="4 8" id="KW-0819">tRNA processing</keyword>
<proteinExistence type="inferred from homology"/>
<evidence type="ECO:0000256" key="4">
    <source>
        <dbReference type="ARBA" id="ARBA00022694"/>
    </source>
</evidence>
<dbReference type="SMART" id="SM00977">
    <property type="entry name" value="TilS_C"/>
    <property type="match status" value="1"/>
</dbReference>
<feature type="domain" description="Lysidine-tRNA(Ile) synthetase C-terminal" evidence="9">
    <location>
        <begin position="360"/>
        <end position="435"/>
    </location>
</feature>
<evidence type="ECO:0000256" key="7">
    <source>
        <dbReference type="ARBA" id="ARBA00048539"/>
    </source>
</evidence>
<dbReference type="NCBIfam" id="TIGR02432">
    <property type="entry name" value="lysidine_TilS_N"/>
    <property type="match status" value="1"/>
</dbReference>
<dbReference type="HAMAP" id="MF_01161">
    <property type="entry name" value="tRNA_Ile_lys_synt"/>
    <property type="match status" value="1"/>
</dbReference>
<comment type="function">
    <text evidence="8">Ligates lysine onto the cytidine present at position 34 of the AUA codon-specific tRNA(Ile) that contains the anticodon CAU, in an ATP-dependent manner. Cytidine is converted to lysidine, thus changing the amino acid specificity of the tRNA from methionine to isoleucine.</text>
</comment>
<dbReference type="InterPro" id="IPR012795">
    <property type="entry name" value="tRNA_Ile_lys_synt_N"/>
</dbReference>
<comment type="similarity">
    <text evidence="8">Belongs to the tRNA(Ile)-lysidine synthase family.</text>
</comment>
<dbReference type="Pfam" id="PF11734">
    <property type="entry name" value="TilS_C"/>
    <property type="match status" value="1"/>
</dbReference>
<keyword evidence="6" id="KW-0067">ATP-binding</keyword>